<reference evidence="1 2" key="1">
    <citation type="submission" date="2024-01" db="EMBL/GenBank/DDBJ databases">
        <title>Genomic insights into the taxonomy and metabolism of the cyanobacterium Pannus brasiliensis CCIBt3594.</title>
        <authorList>
            <person name="Machado M."/>
            <person name="Botero N.B."/>
            <person name="Andreote A.P.D."/>
            <person name="Feitosa A.M.T."/>
            <person name="Popin R."/>
            <person name="Sivonen K."/>
            <person name="Fiore M.F."/>
        </authorList>
    </citation>
    <scope>NUCLEOTIDE SEQUENCE [LARGE SCALE GENOMIC DNA]</scope>
    <source>
        <strain evidence="1 2">CCIBt3594</strain>
    </source>
</reference>
<organism evidence="1 2">
    <name type="scientific">Pannus brasiliensis CCIBt3594</name>
    <dbReference type="NCBI Taxonomy" id="1427578"/>
    <lineage>
        <taxon>Bacteria</taxon>
        <taxon>Bacillati</taxon>
        <taxon>Cyanobacteriota</taxon>
        <taxon>Cyanophyceae</taxon>
        <taxon>Oscillatoriophycideae</taxon>
        <taxon>Chroococcales</taxon>
        <taxon>Microcystaceae</taxon>
        <taxon>Pannus</taxon>
    </lineage>
</organism>
<protein>
    <submittedName>
        <fullName evidence="1">Uncharacterized protein</fullName>
    </submittedName>
</protein>
<dbReference type="AlphaFoldDB" id="A0AAW9QUW3"/>
<proteinExistence type="predicted"/>
<name>A0AAW9QUW3_9CHRO</name>
<accession>A0AAW9QUW3</accession>
<evidence type="ECO:0000313" key="2">
    <source>
        <dbReference type="Proteomes" id="UP001328733"/>
    </source>
</evidence>
<gene>
    <name evidence="1" type="ORF">V0288_17460</name>
</gene>
<keyword evidence="2" id="KW-1185">Reference proteome</keyword>
<dbReference type="EMBL" id="JBAFSM010000037">
    <property type="protein sequence ID" value="MEG3438919.1"/>
    <property type="molecule type" value="Genomic_DNA"/>
</dbReference>
<comment type="caution">
    <text evidence="1">The sequence shown here is derived from an EMBL/GenBank/DDBJ whole genome shotgun (WGS) entry which is preliminary data.</text>
</comment>
<dbReference type="RefSeq" id="WP_332866404.1">
    <property type="nucleotide sequence ID" value="NZ_JBAFSM010000037.1"/>
</dbReference>
<evidence type="ECO:0000313" key="1">
    <source>
        <dbReference type="EMBL" id="MEG3438919.1"/>
    </source>
</evidence>
<sequence length="361" mass="42281">MKVLIVSGILEDWLLGRQSDVSSSVQQLFNTIYARQENPRIQPYITIRCFKNLIDIKQVMLPDSEEKDLYDYLKRFQFKIGEISRDILEKARRYDLDFESALEIECGRELKVDAIVTHLPQKYTGIENSIPIWTIENFLHRYRLDRAYSSNAGSYSRERYQQLSLWPEKKKHLSFMIRNTIPVILLAVKILKAEGFKGISRNDFSNKLGKTEKTTQSIILDLEKFQIASYSRNRVTVHPDLLDTGESDIANYLHEVLKDHILVQEIYKSLEIEKVITQWRLQEIMQKINDQSNLLNSKEDRKDKTLSDYRSRFTSWILFANLLQSYKRNGITHYTIPSSTTSPKTSLDSEVYQLELPLNIA</sequence>
<dbReference type="Proteomes" id="UP001328733">
    <property type="component" value="Unassembled WGS sequence"/>
</dbReference>